<dbReference type="EMBL" id="MU268552">
    <property type="protein sequence ID" value="KAH7904236.1"/>
    <property type="molecule type" value="Genomic_DNA"/>
</dbReference>
<keyword evidence="2" id="KW-1185">Reference proteome</keyword>
<accession>A0ACB7ZSX1</accession>
<comment type="caution">
    <text evidence="1">The sequence shown here is derived from an EMBL/GenBank/DDBJ whole genome shotgun (WGS) entry which is preliminary data.</text>
</comment>
<reference evidence="1" key="1">
    <citation type="journal article" date="2021" name="New Phytol.">
        <title>Evolutionary innovations through gain and loss of genes in the ectomycorrhizal Boletales.</title>
        <authorList>
            <person name="Wu G."/>
            <person name="Miyauchi S."/>
            <person name="Morin E."/>
            <person name="Kuo A."/>
            <person name="Drula E."/>
            <person name="Varga T."/>
            <person name="Kohler A."/>
            <person name="Feng B."/>
            <person name="Cao Y."/>
            <person name="Lipzen A."/>
            <person name="Daum C."/>
            <person name="Hundley H."/>
            <person name="Pangilinan J."/>
            <person name="Johnson J."/>
            <person name="Barry K."/>
            <person name="LaButti K."/>
            <person name="Ng V."/>
            <person name="Ahrendt S."/>
            <person name="Min B."/>
            <person name="Choi I.G."/>
            <person name="Park H."/>
            <person name="Plett J.M."/>
            <person name="Magnuson J."/>
            <person name="Spatafora J.W."/>
            <person name="Nagy L.G."/>
            <person name="Henrissat B."/>
            <person name="Grigoriev I.V."/>
            <person name="Yang Z.L."/>
            <person name="Xu J."/>
            <person name="Martin F.M."/>
        </authorList>
    </citation>
    <scope>NUCLEOTIDE SEQUENCE</scope>
    <source>
        <strain evidence="1">ATCC 28755</strain>
    </source>
</reference>
<gene>
    <name evidence="1" type="ORF">BJ138DRAFT_1106992</name>
</gene>
<proteinExistence type="predicted"/>
<protein>
    <submittedName>
        <fullName evidence="1">Uncharacterized protein</fullName>
    </submittedName>
</protein>
<evidence type="ECO:0000313" key="1">
    <source>
        <dbReference type="EMBL" id="KAH7904236.1"/>
    </source>
</evidence>
<sequence length="262" mass="29088">MVHGDRSQTIPDGSGLGPNRSGGARSKNMGNESNSGDRGDGDRSDEQYQPRDRPEFEDSCVDVVEKFKRGHFTFIESISQITRIIIKANLPDEDHETEAINEFTKLIKSYKSELEPDPNHADPDSTPVDLEGTGDGDTALESDNNDRGKLKESDRTGTGSTESDRSDSSFGSDGPSKKRKRSKLDMADIYRASKDEDLGPISKSLEKTNYLLDNWSSDPKEMLSDSFSDLLRLSVFILLGLIHEHFNQSSCFLLEITPSSFQ</sequence>
<dbReference type="Proteomes" id="UP000790377">
    <property type="component" value="Unassembled WGS sequence"/>
</dbReference>
<name>A0ACB7ZSX1_9AGAM</name>
<organism evidence="1 2">
    <name type="scientific">Hygrophoropsis aurantiaca</name>
    <dbReference type="NCBI Taxonomy" id="72124"/>
    <lineage>
        <taxon>Eukaryota</taxon>
        <taxon>Fungi</taxon>
        <taxon>Dikarya</taxon>
        <taxon>Basidiomycota</taxon>
        <taxon>Agaricomycotina</taxon>
        <taxon>Agaricomycetes</taxon>
        <taxon>Agaricomycetidae</taxon>
        <taxon>Boletales</taxon>
        <taxon>Coniophorineae</taxon>
        <taxon>Hygrophoropsidaceae</taxon>
        <taxon>Hygrophoropsis</taxon>
    </lineage>
</organism>
<evidence type="ECO:0000313" key="2">
    <source>
        <dbReference type="Proteomes" id="UP000790377"/>
    </source>
</evidence>